<gene>
    <name evidence="13" type="ORF">EVOR1521_LOCUS7915</name>
</gene>
<dbReference type="InterPro" id="IPR044492">
    <property type="entry name" value="P_typ_ATPase_HD_dom"/>
</dbReference>
<dbReference type="PANTHER" id="PTHR45630:SF11">
    <property type="entry name" value="CATION-TRANSPORTING P-TYPE ATPASE N-TERMINAL DOMAIN-CONTAINING PROTEIN"/>
    <property type="match status" value="1"/>
</dbReference>
<evidence type="ECO:0000256" key="11">
    <source>
        <dbReference type="SAM" id="Phobius"/>
    </source>
</evidence>
<dbReference type="PROSITE" id="PS01229">
    <property type="entry name" value="COF_2"/>
    <property type="match status" value="1"/>
</dbReference>
<dbReference type="InterPro" id="IPR023214">
    <property type="entry name" value="HAD_sf"/>
</dbReference>
<keyword evidence="5" id="KW-0547">Nucleotide-binding</keyword>
<feature type="transmembrane region" description="Helical" evidence="11">
    <location>
        <begin position="1024"/>
        <end position="1043"/>
    </location>
</feature>
<dbReference type="GO" id="GO:0016020">
    <property type="term" value="C:membrane"/>
    <property type="evidence" value="ECO:0007669"/>
    <property type="project" value="UniProtKB-SubCell"/>
</dbReference>
<keyword evidence="14" id="KW-1185">Reference proteome</keyword>
<keyword evidence="6" id="KW-0067">ATP-binding</keyword>
<keyword evidence="4" id="KW-0479">Metal-binding</keyword>
<comment type="caution">
    <text evidence="13">The sequence shown here is derived from an EMBL/GenBank/DDBJ whole genome shotgun (WGS) entry which is preliminary data.</text>
</comment>
<feature type="transmembrane region" description="Helical" evidence="11">
    <location>
        <begin position="1079"/>
        <end position="1097"/>
    </location>
</feature>
<dbReference type="SFLD" id="SFLDG00002">
    <property type="entry name" value="C1.7:_P-type_atpase_like"/>
    <property type="match status" value="1"/>
</dbReference>
<dbReference type="InterPro" id="IPR023298">
    <property type="entry name" value="ATPase_P-typ_TM_dom_sf"/>
</dbReference>
<name>A0AA36I3R7_9DINO</name>
<reference evidence="13" key="1">
    <citation type="submission" date="2023-08" db="EMBL/GenBank/DDBJ databases">
        <authorList>
            <person name="Chen Y."/>
            <person name="Shah S."/>
            <person name="Dougan E. K."/>
            <person name="Thang M."/>
            <person name="Chan C."/>
        </authorList>
    </citation>
    <scope>NUCLEOTIDE SEQUENCE</scope>
</reference>
<feature type="transmembrane region" description="Helical" evidence="11">
    <location>
        <begin position="50"/>
        <end position="69"/>
    </location>
</feature>
<dbReference type="InterPro" id="IPR036412">
    <property type="entry name" value="HAD-like_sf"/>
</dbReference>
<feature type="transmembrane region" description="Helical" evidence="11">
    <location>
        <begin position="497"/>
        <end position="515"/>
    </location>
</feature>
<evidence type="ECO:0000256" key="2">
    <source>
        <dbReference type="ARBA" id="ARBA00006000"/>
    </source>
</evidence>
<evidence type="ECO:0000256" key="1">
    <source>
        <dbReference type="ARBA" id="ARBA00004141"/>
    </source>
</evidence>
<dbReference type="InterPro" id="IPR008250">
    <property type="entry name" value="ATPase_P-typ_transduc_dom_A_sf"/>
</dbReference>
<feature type="transmembrane region" description="Helical" evidence="11">
    <location>
        <begin position="949"/>
        <end position="971"/>
    </location>
</feature>
<dbReference type="Pfam" id="PF00702">
    <property type="entry name" value="Hydrolase"/>
    <property type="match status" value="1"/>
</dbReference>
<dbReference type="Gene3D" id="3.40.50.1000">
    <property type="entry name" value="HAD superfamily/HAD-like"/>
    <property type="match status" value="1"/>
</dbReference>
<evidence type="ECO:0000256" key="8">
    <source>
        <dbReference type="ARBA" id="ARBA00022967"/>
    </source>
</evidence>
<proteinExistence type="inferred from homology"/>
<accession>A0AA36I3R7</accession>
<dbReference type="SUPFAM" id="SSF81665">
    <property type="entry name" value="Calcium ATPase, transmembrane domain M"/>
    <property type="match status" value="1"/>
</dbReference>
<dbReference type="Gene3D" id="2.70.150.10">
    <property type="entry name" value="Calcium-transporting ATPase, cytoplasmic transduction domain A"/>
    <property type="match status" value="1"/>
</dbReference>
<comment type="subcellular location">
    <subcellularLocation>
        <location evidence="1">Membrane</location>
        <topology evidence="1">Multi-pass membrane protein</topology>
    </subcellularLocation>
</comment>
<evidence type="ECO:0000256" key="4">
    <source>
        <dbReference type="ARBA" id="ARBA00022723"/>
    </source>
</evidence>
<feature type="transmembrane region" description="Helical" evidence="11">
    <location>
        <begin position="176"/>
        <end position="199"/>
    </location>
</feature>
<dbReference type="PROSITE" id="PS00154">
    <property type="entry name" value="ATPASE_E1_E2"/>
    <property type="match status" value="1"/>
</dbReference>
<dbReference type="SFLD" id="SFLDS00003">
    <property type="entry name" value="Haloacid_Dehalogenase"/>
    <property type="match status" value="1"/>
</dbReference>
<dbReference type="GO" id="GO:0046872">
    <property type="term" value="F:metal ion binding"/>
    <property type="evidence" value="ECO:0007669"/>
    <property type="project" value="UniProtKB-KW"/>
</dbReference>
<dbReference type="SUPFAM" id="SSF81653">
    <property type="entry name" value="Calcium ATPase, transduction domain A"/>
    <property type="match status" value="1"/>
</dbReference>
<evidence type="ECO:0000256" key="5">
    <source>
        <dbReference type="ARBA" id="ARBA00022741"/>
    </source>
</evidence>
<comment type="similarity">
    <text evidence="2">Belongs to the cation transport ATPase (P-type) (TC 3.A.3) family. Type V subfamily.</text>
</comment>
<evidence type="ECO:0000256" key="10">
    <source>
        <dbReference type="ARBA" id="ARBA00023136"/>
    </source>
</evidence>
<dbReference type="InterPro" id="IPR059000">
    <property type="entry name" value="ATPase_P-type_domA"/>
</dbReference>
<dbReference type="Pfam" id="PF00122">
    <property type="entry name" value="E1-E2_ATPase"/>
    <property type="match status" value="1"/>
</dbReference>
<keyword evidence="8" id="KW-1278">Translocase</keyword>
<protein>
    <recommendedName>
        <fullName evidence="12">P-type ATPase A domain-containing protein</fullName>
    </recommendedName>
</protein>
<evidence type="ECO:0000313" key="14">
    <source>
        <dbReference type="Proteomes" id="UP001178507"/>
    </source>
</evidence>
<dbReference type="SFLD" id="SFLDF00027">
    <property type="entry name" value="p-type_atpase"/>
    <property type="match status" value="1"/>
</dbReference>
<dbReference type="PANTHER" id="PTHR45630">
    <property type="entry name" value="CATION-TRANSPORTING ATPASE-RELATED"/>
    <property type="match status" value="1"/>
</dbReference>
<feature type="transmembrane region" description="Helical" evidence="11">
    <location>
        <begin position="983"/>
        <end position="1003"/>
    </location>
</feature>
<dbReference type="NCBIfam" id="TIGR01494">
    <property type="entry name" value="ATPase_P-type"/>
    <property type="match status" value="2"/>
</dbReference>
<evidence type="ECO:0000259" key="12">
    <source>
        <dbReference type="Pfam" id="PF00122"/>
    </source>
</evidence>
<dbReference type="InterPro" id="IPR006544">
    <property type="entry name" value="P-type_TPase_V"/>
</dbReference>
<evidence type="ECO:0000313" key="13">
    <source>
        <dbReference type="EMBL" id="CAJ1379781.1"/>
    </source>
</evidence>
<evidence type="ECO:0000256" key="7">
    <source>
        <dbReference type="ARBA" id="ARBA00022842"/>
    </source>
</evidence>
<dbReference type="GO" id="GO:0016887">
    <property type="term" value="F:ATP hydrolysis activity"/>
    <property type="evidence" value="ECO:0007669"/>
    <property type="project" value="InterPro"/>
</dbReference>
<feature type="transmembrane region" description="Helical" evidence="11">
    <location>
        <begin position="321"/>
        <end position="348"/>
    </location>
</feature>
<keyword evidence="10 11" id="KW-0472">Membrane</keyword>
<organism evidence="13 14">
    <name type="scientific">Effrenium voratum</name>
    <dbReference type="NCBI Taxonomy" id="2562239"/>
    <lineage>
        <taxon>Eukaryota</taxon>
        <taxon>Sar</taxon>
        <taxon>Alveolata</taxon>
        <taxon>Dinophyceae</taxon>
        <taxon>Suessiales</taxon>
        <taxon>Symbiodiniaceae</taxon>
        <taxon>Effrenium</taxon>
    </lineage>
</organism>
<dbReference type="InterPro" id="IPR023299">
    <property type="entry name" value="ATPase_P-typ_cyto_dom_N"/>
</dbReference>
<feature type="transmembrane region" description="Helical" evidence="11">
    <location>
        <begin position="1109"/>
        <end position="1128"/>
    </location>
</feature>
<feature type="domain" description="P-type ATPase A" evidence="12">
    <location>
        <begin position="372"/>
        <end position="477"/>
    </location>
</feature>
<sequence>MIRTSCIVLAAVSAAAASRHESLLRREGRGQLALEADLDAAELPLKNSPVFVLAFCPLILASTAAAGFLQFRKTLVTTAAEISETAQSNDTKRAQYRRSSLKVEEGHIKQSGFRRSRLGTLLNLAFLKALVAQHVLLASLIAVNSLDEWCGTNWRAVLLRPPGAAPMHFTWDATAVAFLIVYFPALALTLSYSLTFQWWQRKFLLPCPLKEAELVRLSVLLDGDIVEDLARVNRSGVPRIYSRGCRYVWKEELGKFVSMQAEKQKSAESLRQRLEEGGLSQQKALERLHFVGPNRIDVPCPGMLEALLSELASYDYLYQLFFLYLWCLVSMFKTSLVWALLFAVSAFVKAQTMRRNQLAMKQAAATDAIPFKVLRDAKQITIQSQDLVPGDVVYLDQSGVSVPADAFVVEGSLLVNDGEVTGESIPIQKLAVSGGVVHAGDDKKHYLFAGTTILQSGESTKAVVVDTGGNTMRGQLMLQALYPKPLYSQFEKDYHKLMALTVGGGMCAGIAIWWLQHWRVVGALSGIFVIFNCFSPLLPVSLVLGQTSSAERLRDKHGVLCVNSSRTAVAGRVDIGLFDKTGTLTQDGLDFVGCYPASRAFAGEPPLDPKNCESLRLVLALAHSLSAMGDRLVGPQVEIQMLQNSSATWSDLDRMSWDDGLAAEVQERFPFNHHTMTQSVVIKTSRSVKMGDAEGQRFGLVKGAPESVARLCGTHPQVLLEAADAWSRRGLYVLLAACKPLADEVTKYSRQELESSGEWQALGLVAFRNNVREESGAVLSELRAADIGAVMVSGDSHQTAAAIAGELGILSKQVLLTKVTGDGVQWVDLATEAQGDPSDDVELVVAGEAWELLKDQEMPWLPKAKVFGRVSPAQKVEIVQAFIRLGHTAMFVGDGGNDSGALRAAHVSLALTEATHESSVIAHFNTTTKTPTAVLHVLREGRAALSNSLSCFFFLFHYGLFMTCTKVLLGMLTERLPVPLAWAAWHIVLVEGLINTSQIYALVQSSGRKELVKEKPPWSLFCAFGMWSIFGPLAVNLVFLYGLTYQLVQQPWYIKWDGVKVGVQPHEMQAQADNYEMETIYFAFCFGVIACGFCNGFGGKFKQPVYENWTAMLALAFFTAVLLAILWTSRNAFCCLFRFNCDQATVLQLHGLWPWLQVGAGDGTSFRGMGPDSGNVLPPAWRMTLTAAAAAALALHCAVRKCIDHFVN</sequence>
<keyword evidence="9 11" id="KW-1133">Transmembrane helix</keyword>
<dbReference type="AlphaFoldDB" id="A0AA36I3R7"/>
<evidence type="ECO:0000256" key="6">
    <source>
        <dbReference type="ARBA" id="ARBA00022840"/>
    </source>
</evidence>
<dbReference type="Gene3D" id="3.40.1110.10">
    <property type="entry name" value="Calcium-transporting ATPase, cytoplasmic domain N"/>
    <property type="match status" value="1"/>
</dbReference>
<dbReference type="InterPro" id="IPR018303">
    <property type="entry name" value="ATPase_P-typ_P_site"/>
</dbReference>
<keyword evidence="7" id="KW-0460">Magnesium</keyword>
<dbReference type="Proteomes" id="UP001178507">
    <property type="component" value="Unassembled WGS sequence"/>
</dbReference>
<dbReference type="GO" id="GO:0005524">
    <property type="term" value="F:ATP binding"/>
    <property type="evidence" value="ECO:0007669"/>
    <property type="project" value="UniProtKB-KW"/>
</dbReference>
<evidence type="ECO:0000256" key="9">
    <source>
        <dbReference type="ARBA" id="ARBA00022989"/>
    </source>
</evidence>
<dbReference type="EMBL" id="CAUJNA010000657">
    <property type="protein sequence ID" value="CAJ1379781.1"/>
    <property type="molecule type" value="Genomic_DNA"/>
</dbReference>
<keyword evidence="3 11" id="KW-0812">Transmembrane</keyword>
<feature type="transmembrane region" description="Helical" evidence="11">
    <location>
        <begin position="521"/>
        <end position="544"/>
    </location>
</feature>
<dbReference type="GO" id="GO:0140358">
    <property type="term" value="F:P-type transmembrane transporter activity"/>
    <property type="evidence" value="ECO:0007669"/>
    <property type="project" value="InterPro"/>
</dbReference>
<dbReference type="PRINTS" id="PR00119">
    <property type="entry name" value="CATATPASE"/>
</dbReference>
<dbReference type="InterPro" id="IPR001757">
    <property type="entry name" value="P_typ_ATPase"/>
</dbReference>
<dbReference type="GO" id="GO:0019829">
    <property type="term" value="F:ATPase-coupled monoatomic cation transmembrane transporter activity"/>
    <property type="evidence" value="ECO:0007669"/>
    <property type="project" value="TreeGrafter"/>
</dbReference>
<dbReference type="SUPFAM" id="SSF56784">
    <property type="entry name" value="HAD-like"/>
    <property type="match status" value="1"/>
</dbReference>
<evidence type="ECO:0000256" key="3">
    <source>
        <dbReference type="ARBA" id="ARBA00022692"/>
    </source>
</evidence>